<evidence type="ECO:0000256" key="8">
    <source>
        <dbReference type="PIRSR" id="PIRSR618044-2"/>
    </source>
</evidence>
<accession>A0A2V3W2X1</accession>
<comment type="similarity">
    <text evidence="1 9">Belongs to the peptidase S11 family.</text>
</comment>
<dbReference type="InterPro" id="IPR018044">
    <property type="entry name" value="Peptidase_S11"/>
</dbReference>
<dbReference type="PANTHER" id="PTHR21581:SF11">
    <property type="entry name" value="D-ALANYL-D-ALANINE CARBOXYPEPTIDASE DACA"/>
    <property type="match status" value="1"/>
</dbReference>
<evidence type="ECO:0000256" key="4">
    <source>
        <dbReference type="ARBA" id="ARBA00022960"/>
    </source>
</evidence>
<keyword evidence="11" id="KW-0645">Protease</keyword>
<evidence type="ECO:0000256" key="3">
    <source>
        <dbReference type="ARBA" id="ARBA00022801"/>
    </source>
</evidence>
<feature type="active site" evidence="7">
    <location>
        <position position="123"/>
    </location>
</feature>
<gene>
    <name evidence="11" type="ORF">DFR56_104229</name>
</gene>
<dbReference type="GO" id="GO:0009252">
    <property type="term" value="P:peptidoglycan biosynthetic process"/>
    <property type="evidence" value="ECO:0007669"/>
    <property type="project" value="UniProtKB-KW"/>
</dbReference>
<evidence type="ECO:0000256" key="1">
    <source>
        <dbReference type="ARBA" id="ARBA00007164"/>
    </source>
</evidence>
<dbReference type="PANTHER" id="PTHR21581">
    <property type="entry name" value="D-ALANYL-D-ALANINE CARBOXYPEPTIDASE"/>
    <property type="match status" value="1"/>
</dbReference>
<dbReference type="Gene3D" id="3.40.710.10">
    <property type="entry name" value="DD-peptidase/beta-lactamase superfamily"/>
    <property type="match status" value="1"/>
</dbReference>
<dbReference type="GO" id="GO:0006508">
    <property type="term" value="P:proteolysis"/>
    <property type="evidence" value="ECO:0007669"/>
    <property type="project" value="InterPro"/>
</dbReference>
<protein>
    <submittedName>
        <fullName evidence="11">D-alanyl-D-alanine carboxypeptidase</fullName>
    </submittedName>
</protein>
<feature type="active site" description="Acyl-ester intermediate" evidence="7">
    <location>
        <position position="64"/>
    </location>
</feature>
<comment type="caution">
    <text evidence="11">The sequence shown here is derived from an EMBL/GenBank/DDBJ whole genome shotgun (WGS) entry which is preliminary data.</text>
</comment>
<evidence type="ECO:0000256" key="6">
    <source>
        <dbReference type="ARBA" id="ARBA00023316"/>
    </source>
</evidence>
<dbReference type="GO" id="GO:0008360">
    <property type="term" value="P:regulation of cell shape"/>
    <property type="evidence" value="ECO:0007669"/>
    <property type="project" value="UniProtKB-KW"/>
</dbReference>
<keyword evidence="12" id="KW-1185">Reference proteome</keyword>
<sequence>MLKKNRFIFIFLIISISLLAINKYSDLRKPAIHSTAAVLMDASNGEILYEKDAGISYPVASMSKLMTMYIVLDLLEDEVIDWSDHVTVSENANDLIDSAAKIPVESGTILTVQDLYYAMAISSANNATIALAKNISGTEEEFTLLMNEKARELGLSEGANFVNATGLPDAEVENQMSARDVATLAHNLLTDHPEVLEAVRLEHYYIESFGIDLYTTNRMLNKHEDEAYVKEVDGLKTGYTDAAGYCFVGTAMKGDRRLISVVINAETDEDRFSETKKLLSYGFSPFTF</sequence>
<dbReference type="AlphaFoldDB" id="A0A2V3W2X1"/>
<dbReference type="EMBL" id="QJJQ01000004">
    <property type="protein sequence ID" value="PXW88076.1"/>
    <property type="molecule type" value="Genomic_DNA"/>
</dbReference>
<feature type="domain" description="Peptidase S11 D-alanyl-D-alanine carboxypeptidase A N-terminal" evidence="10">
    <location>
        <begin position="28"/>
        <end position="267"/>
    </location>
</feature>
<reference evidence="11 12" key="1">
    <citation type="submission" date="2018-05" db="EMBL/GenBank/DDBJ databases">
        <title>Genomic Encyclopedia of Type Strains, Phase IV (KMG-IV): sequencing the most valuable type-strain genomes for metagenomic binning, comparative biology and taxonomic classification.</title>
        <authorList>
            <person name="Goeker M."/>
        </authorList>
    </citation>
    <scope>NUCLEOTIDE SEQUENCE [LARGE SCALE GENOMIC DNA]</scope>
    <source>
        <strain evidence="11 12">DSM 28556</strain>
    </source>
</reference>
<feature type="active site" description="Acyl-ester intermediate" evidence="7">
    <location>
        <position position="61"/>
    </location>
</feature>
<keyword evidence="5" id="KW-0573">Peptidoglycan synthesis</keyword>
<evidence type="ECO:0000256" key="7">
    <source>
        <dbReference type="PIRSR" id="PIRSR618044-1"/>
    </source>
</evidence>
<dbReference type="SUPFAM" id="SSF56601">
    <property type="entry name" value="beta-lactamase/transpeptidase-like"/>
    <property type="match status" value="1"/>
</dbReference>
<evidence type="ECO:0000256" key="9">
    <source>
        <dbReference type="RuleBase" id="RU004016"/>
    </source>
</evidence>
<keyword evidence="11" id="KW-0121">Carboxypeptidase</keyword>
<evidence type="ECO:0000313" key="11">
    <source>
        <dbReference type="EMBL" id="PXW88076.1"/>
    </source>
</evidence>
<keyword evidence="4" id="KW-0133">Cell shape</keyword>
<dbReference type="PRINTS" id="PR00725">
    <property type="entry name" value="DADACBPTASE1"/>
</dbReference>
<dbReference type="RefSeq" id="WP_110394894.1">
    <property type="nucleotide sequence ID" value="NZ_JBHUHB010000001.1"/>
</dbReference>
<dbReference type="InterPro" id="IPR012338">
    <property type="entry name" value="Beta-lactam/transpept-like"/>
</dbReference>
<keyword evidence="3" id="KW-0378">Hydrolase</keyword>
<evidence type="ECO:0000259" key="10">
    <source>
        <dbReference type="Pfam" id="PF00768"/>
    </source>
</evidence>
<keyword evidence="2" id="KW-0732">Signal</keyword>
<name>A0A2V3W2X1_9BACI</name>
<evidence type="ECO:0000256" key="5">
    <source>
        <dbReference type="ARBA" id="ARBA00022984"/>
    </source>
</evidence>
<dbReference type="InterPro" id="IPR001967">
    <property type="entry name" value="Peptidase_S11_N"/>
</dbReference>
<dbReference type="GO" id="GO:0071555">
    <property type="term" value="P:cell wall organization"/>
    <property type="evidence" value="ECO:0007669"/>
    <property type="project" value="UniProtKB-KW"/>
</dbReference>
<dbReference type="Proteomes" id="UP000247978">
    <property type="component" value="Unassembled WGS sequence"/>
</dbReference>
<dbReference type="OrthoDB" id="9791132at2"/>
<evidence type="ECO:0000313" key="12">
    <source>
        <dbReference type="Proteomes" id="UP000247978"/>
    </source>
</evidence>
<dbReference type="Pfam" id="PF00768">
    <property type="entry name" value="Peptidase_S11"/>
    <property type="match status" value="1"/>
</dbReference>
<dbReference type="GO" id="GO:0009002">
    <property type="term" value="F:serine-type D-Ala-D-Ala carboxypeptidase activity"/>
    <property type="evidence" value="ECO:0007669"/>
    <property type="project" value="InterPro"/>
</dbReference>
<organism evidence="11 12">
    <name type="scientific">Pseudogracilibacillus auburnensis</name>
    <dbReference type="NCBI Taxonomy" id="1494959"/>
    <lineage>
        <taxon>Bacteria</taxon>
        <taxon>Bacillati</taxon>
        <taxon>Bacillota</taxon>
        <taxon>Bacilli</taxon>
        <taxon>Bacillales</taxon>
        <taxon>Bacillaceae</taxon>
        <taxon>Pseudogracilibacillus</taxon>
    </lineage>
</organism>
<proteinExistence type="inferred from homology"/>
<feature type="binding site" evidence="8">
    <location>
        <position position="236"/>
    </location>
    <ligand>
        <name>substrate</name>
    </ligand>
</feature>
<keyword evidence="6" id="KW-0961">Cell wall biogenesis/degradation</keyword>
<evidence type="ECO:0000256" key="2">
    <source>
        <dbReference type="ARBA" id="ARBA00022729"/>
    </source>
</evidence>